<geneLocation type="plasmid" evidence="1 2">
    <name>pBPHY01</name>
</geneLocation>
<gene>
    <name evidence="1" type="ordered locus">Bphy_7170</name>
</gene>
<proteinExistence type="predicted"/>
<evidence type="ECO:0000313" key="1">
    <source>
        <dbReference type="EMBL" id="ACC76171.1"/>
    </source>
</evidence>
<keyword evidence="2" id="KW-1185">Reference proteome</keyword>
<keyword evidence="1" id="KW-0614">Plasmid</keyword>
<dbReference type="KEGG" id="bph:Bphy_7170"/>
<protein>
    <submittedName>
        <fullName evidence="1">Uncharacterized protein</fullName>
    </submittedName>
</protein>
<dbReference type="OrthoDB" id="9095232at2"/>
<reference evidence="2" key="1">
    <citation type="journal article" date="2014" name="Stand. Genomic Sci.">
        <title>Complete genome sequence of Burkholderia phymatum STM815(T), a broad host range and efficient nitrogen-fixing symbiont of Mimosa species.</title>
        <authorList>
            <person name="Moulin L."/>
            <person name="Klonowska A."/>
            <person name="Caroline B."/>
            <person name="Booth K."/>
            <person name="Vriezen J.A."/>
            <person name="Melkonian R."/>
            <person name="James E.K."/>
            <person name="Young J.P."/>
            <person name="Bena G."/>
            <person name="Hauser L."/>
            <person name="Land M."/>
            <person name="Kyrpides N."/>
            <person name="Bruce D."/>
            <person name="Chain P."/>
            <person name="Copeland A."/>
            <person name="Pitluck S."/>
            <person name="Woyke T."/>
            <person name="Lizotte-Waniewski M."/>
            <person name="Bristow J."/>
            <person name="Riley M."/>
        </authorList>
    </citation>
    <scope>NUCLEOTIDE SEQUENCE [LARGE SCALE GENOMIC DNA]</scope>
    <source>
        <strain evidence="2">DSM 17167 / CIP 108236 / LMG 21445 / STM815</strain>
        <plasmid evidence="2">Plasmid pBPHY01</plasmid>
    </source>
</reference>
<accession>B2JUK0</accession>
<name>B2JUK0_PARP8</name>
<dbReference type="Proteomes" id="UP000001192">
    <property type="component" value="Plasmid pBPHY01"/>
</dbReference>
<sequence length="174" mass="19627">MHHQPDLQRRSMSGDSHARLLARLHSDPLMRESLALLPPVLLFTLLHVHTHVGWDVCFAAARQLNSDHGRHMRELSTALSLLKSLRGARILDPLVWHAALRRLIHAIARALHGLLYATPLQTSRHMSLGRITTCGPRGVRTRSRALQALHDSHVLLDFARYWLAARASAPVTWL</sequence>
<evidence type="ECO:0000313" key="2">
    <source>
        <dbReference type="Proteomes" id="UP000001192"/>
    </source>
</evidence>
<dbReference type="HOGENOM" id="CLU_1599598_0_0_4"/>
<dbReference type="AlphaFoldDB" id="B2JUK0"/>
<organism evidence="1 2">
    <name type="scientific">Paraburkholderia phymatum (strain DSM 17167 / CIP 108236 / LMG 21445 / STM815)</name>
    <name type="common">Burkholderia phymatum</name>
    <dbReference type="NCBI Taxonomy" id="391038"/>
    <lineage>
        <taxon>Bacteria</taxon>
        <taxon>Pseudomonadati</taxon>
        <taxon>Pseudomonadota</taxon>
        <taxon>Betaproteobacteria</taxon>
        <taxon>Burkholderiales</taxon>
        <taxon>Burkholderiaceae</taxon>
        <taxon>Paraburkholderia</taxon>
    </lineage>
</organism>
<dbReference type="EMBL" id="CP001045">
    <property type="protein sequence ID" value="ACC76171.1"/>
    <property type="molecule type" value="Genomic_DNA"/>
</dbReference>